<dbReference type="PANTHER" id="PTHR37221:SF1">
    <property type="entry name" value="OS02G0582400 PROTEIN"/>
    <property type="match status" value="1"/>
</dbReference>
<name>A0AAN9JUB7_CLITE</name>
<evidence type="ECO:0000313" key="2">
    <source>
        <dbReference type="EMBL" id="KAK7304087.1"/>
    </source>
</evidence>
<dbReference type="PANTHER" id="PTHR37221">
    <property type="entry name" value="OS02G0582400 PROTEIN"/>
    <property type="match status" value="1"/>
</dbReference>
<dbReference type="AlphaFoldDB" id="A0AAN9JUB7"/>
<evidence type="ECO:0000259" key="1">
    <source>
        <dbReference type="Pfam" id="PF25428"/>
    </source>
</evidence>
<comment type="caution">
    <text evidence="2">The sequence shown here is derived from an EMBL/GenBank/DDBJ whole genome shotgun (WGS) entry which is preliminary data.</text>
</comment>
<reference evidence="2 3" key="1">
    <citation type="submission" date="2024-01" db="EMBL/GenBank/DDBJ databases">
        <title>The genomes of 5 underutilized Papilionoideae crops provide insights into root nodulation and disease resistance.</title>
        <authorList>
            <person name="Yuan L."/>
        </authorList>
    </citation>
    <scope>NUCLEOTIDE SEQUENCE [LARGE SCALE GENOMIC DNA]</scope>
    <source>
        <strain evidence="2">LY-2023</strain>
        <tissue evidence="2">Leaf</tissue>
    </source>
</reference>
<proteinExistence type="predicted"/>
<accession>A0AAN9JUB7</accession>
<evidence type="ECO:0000313" key="3">
    <source>
        <dbReference type="Proteomes" id="UP001359559"/>
    </source>
</evidence>
<sequence length="243" mass="27216">MEMKVAPMAVFMFKDSEGFASAILEALHPNPSSSFTRIQDTFDLSLDGYGIKNLKASGNLFHFVDDHGTYKISIVVMQHYEPPELACALNEVLNKIAGNNSSLMPTLLVPFLVESSKVKGKSITLRSDESKRLIFSKQIGENTDIMQALLNKTLELPSSLQIQHETFACFHHFVRVMKLPTFFLIGQISEYLDNKSTKQHEVICVIGEILASATGLQFSEDRVVWNPKKTSGESKEPWRALYG</sequence>
<feature type="domain" description="DUF7894" evidence="1">
    <location>
        <begin position="3"/>
        <end position="243"/>
    </location>
</feature>
<gene>
    <name evidence="2" type="ORF">RJT34_15119</name>
</gene>
<keyword evidence="3" id="KW-1185">Reference proteome</keyword>
<dbReference type="EMBL" id="JAYKXN010000003">
    <property type="protein sequence ID" value="KAK7304087.1"/>
    <property type="molecule type" value="Genomic_DNA"/>
</dbReference>
<dbReference type="InterPro" id="IPR057216">
    <property type="entry name" value="DUF7894"/>
</dbReference>
<protein>
    <recommendedName>
        <fullName evidence="1">DUF7894 domain-containing protein</fullName>
    </recommendedName>
</protein>
<dbReference type="Proteomes" id="UP001359559">
    <property type="component" value="Unassembled WGS sequence"/>
</dbReference>
<organism evidence="2 3">
    <name type="scientific">Clitoria ternatea</name>
    <name type="common">Butterfly pea</name>
    <dbReference type="NCBI Taxonomy" id="43366"/>
    <lineage>
        <taxon>Eukaryota</taxon>
        <taxon>Viridiplantae</taxon>
        <taxon>Streptophyta</taxon>
        <taxon>Embryophyta</taxon>
        <taxon>Tracheophyta</taxon>
        <taxon>Spermatophyta</taxon>
        <taxon>Magnoliopsida</taxon>
        <taxon>eudicotyledons</taxon>
        <taxon>Gunneridae</taxon>
        <taxon>Pentapetalae</taxon>
        <taxon>rosids</taxon>
        <taxon>fabids</taxon>
        <taxon>Fabales</taxon>
        <taxon>Fabaceae</taxon>
        <taxon>Papilionoideae</taxon>
        <taxon>50 kb inversion clade</taxon>
        <taxon>NPAAA clade</taxon>
        <taxon>indigoferoid/millettioid clade</taxon>
        <taxon>Phaseoleae</taxon>
        <taxon>Clitoria</taxon>
    </lineage>
</organism>
<dbReference type="Pfam" id="PF25428">
    <property type="entry name" value="DUF7894"/>
    <property type="match status" value="1"/>
</dbReference>